<feature type="transmembrane region" description="Helical" evidence="3">
    <location>
        <begin position="54"/>
        <end position="76"/>
    </location>
</feature>
<dbReference type="GO" id="GO:0000272">
    <property type="term" value="P:polysaccharide catabolic process"/>
    <property type="evidence" value="ECO:0007669"/>
    <property type="project" value="InterPro"/>
</dbReference>
<sequence>MEQGAAIASIGWCILSRDITVPTGRSSGSNQSPTKDAAMPPTPILRLTTTRLPLYAALLALVAALALGSTSSASAAMTKGLEDDRMALSDDPTVRQTFWAHAADAKVKTVRVLARWDGNASTVPDDQIQRLRRAAVEGSAVGARLMVGIYHGIGRGKPRSFRVRSAQSSAYIAFARSLAGGLQDLPIGSYLTWNEPNYKTTWPQAQAREWVRVSNATYAAFRSADPNVPIYAGEAAPETRTKNGSTMPGAFFRKALCLTKKYRSASRRSSCRKTRLRTDGFTLHTYDFTRAPTKRTRNADQWTHGNLRSALRQIKRFAKAKRISKKAARNVHITEFAYRTQGRHATRPSRAARWLKSAWRSARRAGVRSFTWYQLQDPPEVNTDWASGMISRSGTTRATWSAFRTLR</sequence>
<evidence type="ECO:0000256" key="2">
    <source>
        <dbReference type="ARBA" id="ARBA00023295"/>
    </source>
</evidence>
<keyword evidence="3" id="KW-0812">Transmembrane</keyword>
<gene>
    <name evidence="5" type="ORF">UFOPK3564_00851</name>
</gene>
<name>A0A6J7GB10_9ZZZZ</name>
<keyword evidence="1" id="KW-0378">Hydrolase</keyword>
<keyword evidence="3" id="KW-1133">Transmembrane helix</keyword>
<evidence type="ECO:0000259" key="4">
    <source>
        <dbReference type="Pfam" id="PF00150"/>
    </source>
</evidence>
<evidence type="ECO:0000256" key="3">
    <source>
        <dbReference type="SAM" id="Phobius"/>
    </source>
</evidence>
<dbReference type="InterPro" id="IPR001547">
    <property type="entry name" value="Glyco_hydro_5"/>
</dbReference>
<dbReference type="Gene3D" id="3.20.20.80">
    <property type="entry name" value="Glycosidases"/>
    <property type="match status" value="1"/>
</dbReference>
<protein>
    <submittedName>
        <fullName evidence="5">Unannotated protein</fullName>
    </submittedName>
</protein>
<dbReference type="InterPro" id="IPR017853">
    <property type="entry name" value="GH"/>
</dbReference>
<reference evidence="5" key="1">
    <citation type="submission" date="2020-05" db="EMBL/GenBank/DDBJ databases">
        <authorList>
            <person name="Chiriac C."/>
            <person name="Salcher M."/>
            <person name="Ghai R."/>
            <person name="Kavagutti S V."/>
        </authorList>
    </citation>
    <scope>NUCLEOTIDE SEQUENCE</scope>
</reference>
<keyword evidence="3" id="KW-0472">Membrane</keyword>
<keyword evidence="2" id="KW-0326">Glycosidase</keyword>
<dbReference type="EMBL" id="CAFBMK010000034">
    <property type="protein sequence ID" value="CAB4905491.1"/>
    <property type="molecule type" value="Genomic_DNA"/>
</dbReference>
<evidence type="ECO:0000256" key="1">
    <source>
        <dbReference type="ARBA" id="ARBA00022801"/>
    </source>
</evidence>
<evidence type="ECO:0000313" key="5">
    <source>
        <dbReference type="EMBL" id="CAB4905491.1"/>
    </source>
</evidence>
<organism evidence="5">
    <name type="scientific">freshwater metagenome</name>
    <dbReference type="NCBI Taxonomy" id="449393"/>
    <lineage>
        <taxon>unclassified sequences</taxon>
        <taxon>metagenomes</taxon>
        <taxon>ecological metagenomes</taxon>
    </lineage>
</organism>
<dbReference type="Pfam" id="PF00150">
    <property type="entry name" value="Cellulase"/>
    <property type="match status" value="1"/>
</dbReference>
<dbReference type="SUPFAM" id="SSF51445">
    <property type="entry name" value="(Trans)glycosidases"/>
    <property type="match status" value="1"/>
</dbReference>
<accession>A0A6J7GB10</accession>
<proteinExistence type="predicted"/>
<dbReference type="GO" id="GO:0004553">
    <property type="term" value="F:hydrolase activity, hydrolyzing O-glycosyl compounds"/>
    <property type="evidence" value="ECO:0007669"/>
    <property type="project" value="InterPro"/>
</dbReference>
<feature type="domain" description="Glycoside hydrolase family 5" evidence="4">
    <location>
        <begin position="95"/>
        <end position="356"/>
    </location>
</feature>
<dbReference type="AlphaFoldDB" id="A0A6J7GB10"/>